<dbReference type="AlphaFoldDB" id="A0A7T5VDP8"/>
<keyword evidence="6" id="KW-1185">Reference proteome</keyword>
<proteinExistence type="predicted"/>
<dbReference type="InterPro" id="IPR016071">
    <property type="entry name" value="Staphylococal_nuclease_OB-fold"/>
</dbReference>
<dbReference type="SMART" id="SM00318">
    <property type="entry name" value="SNc"/>
    <property type="match status" value="1"/>
</dbReference>
<feature type="domain" description="TNase-like" evidence="4">
    <location>
        <begin position="24"/>
        <end position="148"/>
    </location>
</feature>
<dbReference type="SUPFAM" id="SSF50199">
    <property type="entry name" value="Staphylococcal nuclease"/>
    <property type="match status" value="1"/>
</dbReference>
<dbReference type="EMBL" id="CP054140">
    <property type="protein sequence ID" value="QQG66040.1"/>
    <property type="molecule type" value="Genomic_DNA"/>
</dbReference>
<gene>
    <name evidence="5" type="ORF">HP555_09245</name>
</gene>
<evidence type="ECO:0000256" key="3">
    <source>
        <dbReference type="ARBA" id="ARBA00022801"/>
    </source>
</evidence>
<sequence length="162" mass="18942">MRLLVGFFKVLILFWVLLWATTVGAWEGVVTKVLDGDSMLVKQKKRTVTVRLYGIDCPEYNQPYASAAKKTVQKMVLGQKVRIQPMGTDQYRRTVGLVTFRGQILNVELVRRGLAWVYPRYCKKQPLCRQLRDIEGVARTNRIGLWQRSAPVPPWKWRQHRR</sequence>
<protein>
    <submittedName>
        <fullName evidence="5">Thermonuclease family protein</fullName>
    </submittedName>
</protein>
<evidence type="ECO:0000313" key="5">
    <source>
        <dbReference type="EMBL" id="QQG66040.1"/>
    </source>
</evidence>
<name>A0A7T5VDP8_9BACT</name>
<dbReference type="PANTHER" id="PTHR12302:SF3">
    <property type="entry name" value="SERINE_THREONINE-PROTEIN KINASE 31"/>
    <property type="match status" value="1"/>
</dbReference>
<organism evidence="5 6">
    <name type="scientific">Desulfobulbus oligotrophicus</name>
    <dbReference type="NCBI Taxonomy" id="1909699"/>
    <lineage>
        <taxon>Bacteria</taxon>
        <taxon>Pseudomonadati</taxon>
        <taxon>Thermodesulfobacteriota</taxon>
        <taxon>Desulfobulbia</taxon>
        <taxon>Desulfobulbales</taxon>
        <taxon>Desulfobulbaceae</taxon>
        <taxon>Desulfobulbus</taxon>
    </lineage>
</organism>
<dbReference type="PROSITE" id="PS50830">
    <property type="entry name" value="TNASE_3"/>
    <property type="match status" value="1"/>
</dbReference>
<dbReference type="Pfam" id="PF00565">
    <property type="entry name" value="SNase"/>
    <property type="match status" value="1"/>
</dbReference>
<dbReference type="RefSeq" id="WP_199261795.1">
    <property type="nucleotide sequence ID" value="NZ_CP054140.1"/>
</dbReference>
<evidence type="ECO:0000313" key="6">
    <source>
        <dbReference type="Proteomes" id="UP000596092"/>
    </source>
</evidence>
<keyword evidence="1" id="KW-0540">Nuclease</keyword>
<keyword evidence="3" id="KW-0378">Hydrolase</keyword>
<keyword evidence="2" id="KW-0255">Endonuclease</keyword>
<accession>A0A7T5VDP8</accession>
<evidence type="ECO:0000256" key="1">
    <source>
        <dbReference type="ARBA" id="ARBA00022722"/>
    </source>
</evidence>
<dbReference type="KEGG" id="dog:HP555_09245"/>
<reference evidence="5 6" key="1">
    <citation type="submission" date="2020-05" db="EMBL/GenBank/DDBJ databases">
        <title>Complete genome of Desulfobulbus oligotrophicus.</title>
        <authorList>
            <person name="Podar M."/>
        </authorList>
    </citation>
    <scope>NUCLEOTIDE SEQUENCE [LARGE SCALE GENOMIC DNA]</scope>
    <source>
        <strain evidence="5 6">Prop6</strain>
    </source>
</reference>
<dbReference type="Proteomes" id="UP000596092">
    <property type="component" value="Chromosome"/>
</dbReference>
<dbReference type="GO" id="GO:0016787">
    <property type="term" value="F:hydrolase activity"/>
    <property type="evidence" value="ECO:0007669"/>
    <property type="project" value="UniProtKB-KW"/>
</dbReference>
<evidence type="ECO:0000259" key="4">
    <source>
        <dbReference type="PROSITE" id="PS50830"/>
    </source>
</evidence>
<dbReference type="GO" id="GO:0004519">
    <property type="term" value="F:endonuclease activity"/>
    <property type="evidence" value="ECO:0007669"/>
    <property type="project" value="UniProtKB-KW"/>
</dbReference>
<dbReference type="InterPro" id="IPR035437">
    <property type="entry name" value="SNase_OB-fold_sf"/>
</dbReference>
<evidence type="ECO:0000256" key="2">
    <source>
        <dbReference type="ARBA" id="ARBA00022759"/>
    </source>
</evidence>
<dbReference type="PANTHER" id="PTHR12302">
    <property type="entry name" value="EBNA2 BINDING PROTEIN P100"/>
    <property type="match status" value="1"/>
</dbReference>
<dbReference type="Gene3D" id="2.40.50.90">
    <property type="match status" value="1"/>
</dbReference>